<feature type="region of interest" description="Disordered" evidence="1">
    <location>
        <begin position="187"/>
        <end position="232"/>
    </location>
</feature>
<dbReference type="Proteomes" id="UP000299102">
    <property type="component" value="Unassembled WGS sequence"/>
</dbReference>
<gene>
    <name evidence="2" type="ORF">EVAR_93364_1</name>
</gene>
<evidence type="ECO:0000313" key="3">
    <source>
        <dbReference type="Proteomes" id="UP000299102"/>
    </source>
</evidence>
<dbReference type="AlphaFoldDB" id="A0A4C1UU64"/>
<reference evidence="2 3" key="1">
    <citation type="journal article" date="2019" name="Commun. Biol.">
        <title>The bagworm genome reveals a unique fibroin gene that provides high tensile strength.</title>
        <authorList>
            <person name="Kono N."/>
            <person name="Nakamura H."/>
            <person name="Ohtoshi R."/>
            <person name="Tomita M."/>
            <person name="Numata K."/>
            <person name="Arakawa K."/>
        </authorList>
    </citation>
    <scope>NUCLEOTIDE SEQUENCE [LARGE SCALE GENOMIC DNA]</scope>
</reference>
<protein>
    <submittedName>
        <fullName evidence="2">Uncharacterized protein</fullName>
    </submittedName>
</protein>
<dbReference type="EMBL" id="BGZK01000221">
    <property type="protein sequence ID" value="GBP29567.1"/>
    <property type="molecule type" value="Genomic_DNA"/>
</dbReference>
<comment type="caution">
    <text evidence="2">The sequence shown here is derived from an EMBL/GenBank/DDBJ whole genome shotgun (WGS) entry which is preliminary data.</text>
</comment>
<feature type="compositionally biased region" description="Basic and acidic residues" evidence="1">
    <location>
        <begin position="187"/>
        <end position="197"/>
    </location>
</feature>
<proteinExistence type="predicted"/>
<sequence>MQVRCGLQTPTTVVVVVEVAASATYGLTCSTVRKSERFTLIPIGKSSISNGTRYRRIRKQRADRSTIAEASTYVHIIVNGCQSSKLNRNDPSPVPLLRSDTKPTARYRRFRLVPGRRVVIRHTHSAYIKAYVKIITETVGSKSRMREISSVHLLVYSWLQVAVAVIRMAAYYNKTIKGLADSIAETHPRPAGGRRDSTAAGAGAGPVDRRGRPPLVRASADRGGLSHGPIRP</sequence>
<keyword evidence="3" id="KW-1185">Reference proteome</keyword>
<evidence type="ECO:0000256" key="1">
    <source>
        <dbReference type="SAM" id="MobiDB-lite"/>
    </source>
</evidence>
<organism evidence="2 3">
    <name type="scientific">Eumeta variegata</name>
    <name type="common">Bagworm moth</name>
    <name type="synonym">Eumeta japonica</name>
    <dbReference type="NCBI Taxonomy" id="151549"/>
    <lineage>
        <taxon>Eukaryota</taxon>
        <taxon>Metazoa</taxon>
        <taxon>Ecdysozoa</taxon>
        <taxon>Arthropoda</taxon>
        <taxon>Hexapoda</taxon>
        <taxon>Insecta</taxon>
        <taxon>Pterygota</taxon>
        <taxon>Neoptera</taxon>
        <taxon>Endopterygota</taxon>
        <taxon>Lepidoptera</taxon>
        <taxon>Glossata</taxon>
        <taxon>Ditrysia</taxon>
        <taxon>Tineoidea</taxon>
        <taxon>Psychidae</taxon>
        <taxon>Oiketicinae</taxon>
        <taxon>Eumeta</taxon>
    </lineage>
</organism>
<accession>A0A4C1UU64</accession>
<evidence type="ECO:0000313" key="2">
    <source>
        <dbReference type="EMBL" id="GBP29567.1"/>
    </source>
</evidence>
<name>A0A4C1UU64_EUMVA</name>